<evidence type="ECO:0000256" key="2">
    <source>
        <dbReference type="ARBA" id="ARBA00022741"/>
    </source>
</evidence>
<dbReference type="SUPFAM" id="SSF52540">
    <property type="entry name" value="P-loop containing nucleoside triphosphate hydrolases"/>
    <property type="match status" value="1"/>
</dbReference>
<dbReference type="Proteomes" id="UP000828390">
    <property type="component" value="Unassembled WGS sequence"/>
</dbReference>
<dbReference type="EMBL" id="JAIWYP010000003">
    <property type="protein sequence ID" value="KAH3844390.1"/>
    <property type="molecule type" value="Genomic_DNA"/>
</dbReference>
<sequence length="197" mass="22103">MACFYVESTVPTKVYTVRIVMLGACSGKSAIAVRFVSDRFEEKSFKTVGAVYRCKKMEIDDDLVCFQVWDTSGNAKYTEISKMYLRGAHVAMLVYDVTKPSTFEELKRWVDIVEKDDRVHTTVLVGNMQDLPSVVDDEVALALAQSHGMHFTTVSAKTGQNVHALFLTIATLTLSKMKTDQRYLVPVSSKFNNIINP</sequence>
<dbReference type="AlphaFoldDB" id="A0A9D4KRE2"/>
<dbReference type="SMART" id="SM00173">
    <property type="entry name" value="RAS"/>
    <property type="match status" value="1"/>
</dbReference>
<dbReference type="InterPro" id="IPR005225">
    <property type="entry name" value="Small_GTP-bd"/>
</dbReference>
<comment type="caution">
    <text evidence="3">The sequence shown here is derived from an EMBL/GenBank/DDBJ whole genome shotgun (WGS) entry which is preliminary data.</text>
</comment>
<evidence type="ECO:0000313" key="4">
    <source>
        <dbReference type="Proteomes" id="UP000828390"/>
    </source>
</evidence>
<accession>A0A9D4KRE2</accession>
<proteinExistence type="inferred from homology"/>
<evidence type="ECO:0000256" key="1">
    <source>
        <dbReference type="ARBA" id="ARBA00006270"/>
    </source>
</evidence>
<dbReference type="Pfam" id="PF00071">
    <property type="entry name" value="Ras"/>
    <property type="match status" value="1"/>
</dbReference>
<organism evidence="3 4">
    <name type="scientific">Dreissena polymorpha</name>
    <name type="common">Zebra mussel</name>
    <name type="synonym">Mytilus polymorpha</name>
    <dbReference type="NCBI Taxonomy" id="45954"/>
    <lineage>
        <taxon>Eukaryota</taxon>
        <taxon>Metazoa</taxon>
        <taxon>Spiralia</taxon>
        <taxon>Lophotrochozoa</taxon>
        <taxon>Mollusca</taxon>
        <taxon>Bivalvia</taxon>
        <taxon>Autobranchia</taxon>
        <taxon>Heteroconchia</taxon>
        <taxon>Euheterodonta</taxon>
        <taxon>Imparidentia</taxon>
        <taxon>Neoheterodontei</taxon>
        <taxon>Myida</taxon>
        <taxon>Dreissenoidea</taxon>
        <taxon>Dreissenidae</taxon>
        <taxon>Dreissena</taxon>
    </lineage>
</organism>
<dbReference type="Gene3D" id="3.40.50.300">
    <property type="entry name" value="P-loop containing nucleotide triphosphate hydrolases"/>
    <property type="match status" value="1"/>
</dbReference>
<dbReference type="NCBIfam" id="TIGR00231">
    <property type="entry name" value="small_GTP"/>
    <property type="match status" value="1"/>
</dbReference>
<dbReference type="PRINTS" id="PR00449">
    <property type="entry name" value="RASTRNSFRMNG"/>
</dbReference>
<dbReference type="SMART" id="SM00175">
    <property type="entry name" value="RAB"/>
    <property type="match status" value="1"/>
</dbReference>
<comment type="similarity">
    <text evidence="1">Belongs to the small GTPase superfamily. Rab family.</text>
</comment>
<dbReference type="CDD" id="cd00154">
    <property type="entry name" value="Rab"/>
    <property type="match status" value="1"/>
</dbReference>
<dbReference type="InterPro" id="IPR027417">
    <property type="entry name" value="P-loop_NTPase"/>
</dbReference>
<evidence type="ECO:0000313" key="3">
    <source>
        <dbReference type="EMBL" id="KAH3844390.1"/>
    </source>
</evidence>
<gene>
    <name evidence="3" type="ORF">DPMN_086648</name>
</gene>
<dbReference type="PANTHER" id="PTHR47978">
    <property type="match status" value="1"/>
</dbReference>
<keyword evidence="2" id="KW-0547">Nucleotide-binding</keyword>
<dbReference type="OrthoDB" id="63533at2759"/>
<dbReference type="PROSITE" id="PS51419">
    <property type="entry name" value="RAB"/>
    <property type="match status" value="1"/>
</dbReference>
<dbReference type="FunFam" id="3.40.50.300:FF:001447">
    <property type="entry name" value="Ras-related protein Rab-1B"/>
    <property type="match status" value="1"/>
</dbReference>
<protein>
    <submittedName>
        <fullName evidence="3">Uncharacterized protein</fullName>
    </submittedName>
</protein>
<reference evidence="3" key="2">
    <citation type="submission" date="2020-11" db="EMBL/GenBank/DDBJ databases">
        <authorList>
            <person name="McCartney M.A."/>
            <person name="Auch B."/>
            <person name="Kono T."/>
            <person name="Mallez S."/>
            <person name="Becker A."/>
            <person name="Gohl D.M."/>
            <person name="Silverstein K.A.T."/>
            <person name="Koren S."/>
            <person name="Bechman K.B."/>
            <person name="Herman A."/>
            <person name="Abrahante J.E."/>
            <person name="Garbe J."/>
        </authorList>
    </citation>
    <scope>NUCLEOTIDE SEQUENCE</scope>
    <source>
        <strain evidence="3">Duluth1</strain>
        <tissue evidence="3">Whole animal</tissue>
    </source>
</reference>
<dbReference type="GO" id="GO:0003924">
    <property type="term" value="F:GTPase activity"/>
    <property type="evidence" value="ECO:0007669"/>
    <property type="project" value="InterPro"/>
</dbReference>
<name>A0A9D4KRE2_DREPO</name>
<dbReference type="InterPro" id="IPR001806">
    <property type="entry name" value="Small_GTPase"/>
</dbReference>
<dbReference type="GO" id="GO:0005525">
    <property type="term" value="F:GTP binding"/>
    <property type="evidence" value="ECO:0007669"/>
    <property type="project" value="InterPro"/>
</dbReference>
<dbReference type="SMART" id="SM00174">
    <property type="entry name" value="RHO"/>
    <property type="match status" value="1"/>
</dbReference>
<dbReference type="PROSITE" id="PS51421">
    <property type="entry name" value="RAS"/>
    <property type="match status" value="1"/>
</dbReference>
<reference evidence="3" key="1">
    <citation type="journal article" date="2019" name="bioRxiv">
        <title>The Genome of the Zebra Mussel, Dreissena polymorpha: A Resource for Invasive Species Research.</title>
        <authorList>
            <person name="McCartney M.A."/>
            <person name="Auch B."/>
            <person name="Kono T."/>
            <person name="Mallez S."/>
            <person name="Zhang Y."/>
            <person name="Obille A."/>
            <person name="Becker A."/>
            <person name="Abrahante J.E."/>
            <person name="Garbe J."/>
            <person name="Badalamenti J.P."/>
            <person name="Herman A."/>
            <person name="Mangelson H."/>
            <person name="Liachko I."/>
            <person name="Sullivan S."/>
            <person name="Sone E.D."/>
            <person name="Koren S."/>
            <person name="Silverstein K.A.T."/>
            <person name="Beckman K.B."/>
            <person name="Gohl D.M."/>
        </authorList>
    </citation>
    <scope>NUCLEOTIDE SEQUENCE</scope>
    <source>
        <strain evidence="3">Duluth1</strain>
        <tissue evidence="3">Whole animal</tissue>
    </source>
</reference>
<keyword evidence="4" id="KW-1185">Reference proteome</keyword>